<accession>J9PLC0</accession>
<keyword evidence="2" id="KW-1185">Reference proteome</keyword>
<protein>
    <submittedName>
        <fullName evidence="1">Uncharacterized protein</fullName>
    </submittedName>
</protein>
<dbReference type="RefSeq" id="YP_006907463.1">
    <property type="nucleotide sequence ID" value="NC_018856.1"/>
</dbReference>
<reference evidence="1 2" key="1">
    <citation type="submission" date="2013-01" db="EMBL/GenBank/DDBJ databases">
        <title>Large virulent SPO1-related Bacillus Phage Bastille.</title>
        <authorList>
            <person name="Klumpp J."/>
            <person name="Loessner M.J."/>
        </authorList>
    </citation>
    <scope>NUCLEOTIDE SEQUENCE [LARGE SCALE GENOMIC DNA]</scope>
</reference>
<evidence type="ECO:0000313" key="1">
    <source>
        <dbReference type="EMBL" id="AEQ34367.1"/>
    </source>
</evidence>
<dbReference type="KEGG" id="vg:13829100"/>
<dbReference type="Proteomes" id="UP000006285">
    <property type="component" value="Segment"/>
</dbReference>
<evidence type="ECO:0000313" key="2">
    <source>
        <dbReference type="Proteomes" id="UP000006285"/>
    </source>
</evidence>
<dbReference type="GeneID" id="13829100"/>
<sequence>MLYEIEHEGRIVVTSANARYALETLFNETMVLFDINDKLPKVKALRAGEVFLLGARTYVTAHEQDMMGGKLV</sequence>
<proteinExistence type="predicted"/>
<dbReference type="EMBL" id="JF966203">
    <property type="protein sequence ID" value="AEQ34367.1"/>
    <property type="molecule type" value="Genomic_DNA"/>
</dbReference>
<name>J9PLC0_9CAUD</name>
<organism evidence="1 2">
    <name type="scientific">Bacillus phage Bastille</name>
    <dbReference type="NCBI Taxonomy" id="57477"/>
    <lineage>
        <taxon>Viruses</taxon>
        <taxon>Duplodnaviria</taxon>
        <taxon>Heunggongvirae</taxon>
        <taxon>Uroviricota</taxon>
        <taxon>Caudoviricetes</taxon>
        <taxon>Herelleviridae</taxon>
        <taxon>Bastillevirinae</taxon>
        <taxon>Bastillevirus</taxon>
        <taxon>Bastillevirus bastille</taxon>
    </lineage>
</organism>